<evidence type="ECO:0000259" key="1">
    <source>
        <dbReference type="Pfam" id="PF07883"/>
    </source>
</evidence>
<evidence type="ECO:0000313" key="2">
    <source>
        <dbReference type="EMBL" id="MPL59908.1"/>
    </source>
</evidence>
<dbReference type="InterPro" id="IPR013096">
    <property type="entry name" value="Cupin_2"/>
</dbReference>
<dbReference type="Pfam" id="PF07883">
    <property type="entry name" value="Cupin_2"/>
    <property type="match status" value="1"/>
</dbReference>
<proteinExistence type="predicted"/>
<dbReference type="InterPro" id="IPR011051">
    <property type="entry name" value="RmlC_Cupin_sf"/>
</dbReference>
<gene>
    <name evidence="2" type="ORF">SDC9_05464</name>
</gene>
<dbReference type="SUPFAM" id="SSF51182">
    <property type="entry name" value="RmlC-like cupins"/>
    <property type="match status" value="1"/>
</dbReference>
<organism evidence="2">
    <name type="scientific">bioreactor metagenome</name>
    <dbReference type="NCBI Taxonomy" id="1076179"/>
    <lineage>
        <taxon>unclassified sequences</taxon>
        <taxon>metagenomes</taxon>
        <taxon>ecological metagenomes</taxon>
    </lineage>
</organism>
<name>A0A644SYZ0_9ZZZZ</name>
<dbReference type="AlphaFoldDB" id="A0A644SYZ0"/>
<feature type="domain" description="Cupin type-2" evidence="1">
    <location>
        <begin position="57"/>
        <end position="113"/>
    </location>
</feature>
<protein>
    <recommendedName>
        <fullName evidence="1">Cupin type-2 domain-containing protein</fullName>
    </recommendedName>
</protein>
<reference evidence="2" key="1">
    <citation type="submission" date="2019-08" db="EMBL/GenBank/DDBJ databases">
        <authorList>
            <person name="Kucharzyk K."/>
            <person name="Murdoch R.W."/>
            <person name="Higgins S."/>
            <person name="Loffler F."/>
        </authorList>
    </citation>
    <scope>NUCLEOTIDE SEQUENCE</scope>
</reference>
<dbReference type="EMBL" id="VSSQ01000010">
    <property type="protein sequence ID" value="MPL59908.1"/>
    <property type="molecule type" value="Genomic_DNA"/>
</dbReference>
<dbReference type="Gene3D" id="2.60.120.10">
    <property type="entry name" value="Jelly Rolls"/>
    <property type="match status" value="1"/>
</dbReference>
<comment type="caution">
    <text evidence="2">The sequence shown here is derived from an EMBL/GenBank/DDBJ whole genome shotgun (WGS) entry which is preliminary data.</text>
</comment>
<accession>A0A644SYZ0</accession>
<sequence>MAKRKLAVPLDEALRGIGHEGRVDVRVLINEDTVGAKAFSLLVNTVKAADSCAVEGSQGHKHETEHGLYCLSGKGRYIISGEEYELRPNVAVFVPAGEYHYIINDSPTEELTYIIFYVPGGEEKEFLNHKGAH</sequence>
<dbReference type="InterPro" id="IPR014710">
    <property type="entry name" value="RmlC-like_jellyroll"/>
</dbReference>